<name>A0A7Y0ERR0_9BIFI</name>
<dbReference type="Pfam" id="PF20330">
    <property type="entry name" value="DUF6625"/>
    <property type="match status" value="1"/>
</dbReference>
<dbReference type="EMBL" id="JAAIII010000011">
    <property type="protein sequence ID" value="NMM95228.1"/>
    <property type="molecule type" value="Genomic_DNA"/>
</dbReference>
<comment type="caution">
    <text evidence="1">The sequence shown here is derived from an EMBL/GenBank/DDBJ whole genome shotgun (WGS) entry which is preliminary data.</text>
</comment>
<protein>
    <submittedName>
        <fullName evidence="1">Uncharacterized protein</fullName>
    </submittedName>
</protein>
<accession>A0A7Y0ERR0</accession>
<dbReference type="RefSeq" id="WP_169173224.1">
    <property type="nucleotide sequence ID" value="NZ_JAAIII010000011.1"/>
</dbReference>
<evidence type="ECO:0000313" key="1">
    <source>
        <dbReference type="EMBL" id="NMM95228.1"/>
    </source>
</evidence>
<sequence>MNKCVLILPYFGKFNNYFPLFLRSCGANPTYDYLIFTDNTDCYMYPNNVHIMPMTLDEFRANAAIKLGFVPCIPSPYKLCDFKPAYGLLFEEYIKGYEYWGHCDCDLIFGNLEKMLTPILKEDYDKIFSAGHLTLYRNTPNNNRRFMKSLDGREIYREALTTNRIYVFDEDNPDSVKNPDLYNVHSIFLQDKAKVFTQDLSMNVSILCDRITRSQYDPQVRTFVRHYTLARYYWDNGRVISVSWDSEAKEIHVEEFLYMHFMSRKLRMPLSVLSSNTIEILPDRFAKASYIPDSLSSLRLPLLRCPSRFYLDIYSKKIRGKLKRKLKN</sequence>
<reference evidence="1 2" key="1">
    <citation type="submission" date="2020-02" db="EMBL/GenBank/DDBJ databases">
        <title>Characterization of phylogenetic diversity of novel bifidobacterial species isolated in Czech ZOOs.</title>
        <authorList>
            <person name="Lugli G.A."/>
            <person name="Vera N.B."/>
            <person name="Ventura M."/>
        </authorList>
    </citation>
    <scope>NUCLEOTIDE SEQUENCE [LARGE SCALE GENOMIC DNA]</scope>
    <source>
        <strain evidence="1 2">DSM 109957</strain>
    </source>
</reference>
<organism evidence="1 2">
    <name type="scientific">Bifidobacterium oedipodis</name>
    <dbReference type="NCBI Taxonomy" id="2675322"/>
    <lineage>
        <taxon>Bacteria</taxon>
        <taxon>Bacillati</taxon>
        <taxon>Actinomycetota</taxon>
        <taxon>Actinomycetes</taxon>
        <taxon>Bifidobacteriales</taxon>
        <taxon>Bifidobacteriaceae</taxon>
        <taxon>Bifidobacterium</taxon>
    </lineage>
</organism>
<proteinExistence type="predicted"/>
<keyword evidence="2" id="KW-1185">Reference proteome</keyword>
<gene>
    <name evidence="1" type="ORF">G1C95_2416</name>
</gene>
<dbReference type="InterPro" id="IPR046733">
    <property type="entry name" value="DUF6625"/>
</dbReference>
<dbReference type="AlphaFoldDB" id="A0A7Y0ERR0"/>
<evidence type="ECO:0000313" key="2">
    <source>
        <dbReference type="Proteomes" id="UP000532194"/>
    </source>
</evidence>
<dbReference type="Proteomes" id="UP000532194">
    <property type="component" value="Unassembled WGS sequence"/>
</dbReference>